<dbReference type="PRINTS" id="PR00081">
    <property type="entry name" value="GDHRDH"/>
</dbReference>
<dbReference type="PROSITE" id="PS00061">
    <property type="entry name" value="ADH_SHORT"/>
    <property type="match status" value="1"/>
</dbReference>
<organism evidence="3 4">
    <name type="scientific">Thermopolyspora flexuosa</name>
    <dbReference type="NCBI Taxonomy" id="103836"/>
    <lineage>
        <taxon>Bacteria</taxon>
        <taxon>Bacillati</taxon>
        <taxon>Actinomycetota</taxon>
        <taxon>Actinomycetes</taxon>
        <taxon>Streptosporangiales</taxon>
        <taxon>Streptosporangiaceae</taxon>
        <taxon>Thermopolyspora</taxon>
    </lineage>
</organism>
<name>A0A543ITR2_9ACTN</name>
<reference evidence="3 4" key="1">
    <citation type="submission" date="2019-06" db="EMBL/GenBank/DDBJ databases">
        <title>Sequencing the genomes of 1000 actinobacteria strains.</title>
        <authorList>
            <person name="Klenk H.-P."/>
        </authorList>
    </citation>
    <scope>NUCLEOTIDE SEQUENCE [LARGE SCALE GENOMIC DNA]</scope>
    <source>
        <strain evidence="3 4">DSM 43186</strain>
    </source>
</reference>
<dbReference type="GO" id="GO:0016491">
    <property type="term" value="F:oxidoreductase activity"/>
    <property type="evidence" value="ECO:0007669"/>
    <property type="project" value="UniProtKB-KW"/>
</dbReference>
<evidence type="ECO:0000313" key="4">
    <source>
        <dbReference type="Proteomes" id="UP000319213"/>
    </source>
</evidence>
<evidence type="ECO:0000256" key="1">
    <source>
        <dbReference type="ARBA" id="ARBA00006484"/>
    </source>
</evidence>
<dbReference type="PANTHER" id="PTHR43477">
    <property type="entry name" value="DIHYDROANTICAPSIN 7-DEHYDROGENASE"/>
    <property type="match status" value="1"/>
</dbReference>
<dbReference type="EMBL" id="VFPQ01000001">
    <property type="protein sequence ID" value="TQM73942.1"/>
    <property type="molecule type" value="Genomic_DNA"/>
</dbReference>
<dbReference type="InterPro" id="IPR051122">
    <property type="entry name" value="SDR_DHRS6-like"/>
</dbReference>
<gene>
    <name evidence="3" type="ORF">FHX40_0600</name>
</gene>
<dbReference type="PANTHER" id="PTHR43477:SF1">
    <property type="entry name" value="DIHYDROANTICAPSIN 7-DEHYDROGENASE"/>
    <property type="match status" value="1"/>
</dbReference>
<dbReference type="Pfam" id="PF13561">
    <property type="entry name" value="adh_short_C2"/>
    <property type="match status" value="1"/>
</dbReference>
<dbReference type="Proteomes" id="UP000319213">
    <property type="component" value="Unassembled WGS sequence"/>
</dbReference>
<comment type="similarity">
    <text evidence="1">Belongs to the short-chain dehydrogenases/reductases (SDR) family.</text>
</comment>
<proteinExistence type="inferred from homology"/>
<dbReference type="FunFam" id="3.40.50.720:FF:000084">
    <property type="entry name" value="Short-chain dehydrogenase reductase"/>
    <property type="match status" value="1"/>
</dbReference>
<dbReference type="InterPro" id="IPR020904">
    <property type="entry name" value="Sc_DH/Rdtase_CS"/>
</dbReference>
<dbReference type="InterPro" id="IPR036291">
    <property type="entry name" value="NAD(P)-bd_dom_sf"/>
</dbReference>
<dbReference type="Gene3D" id="3.40.50.720">
    <property type="entry name" value="NAD(P)-binding Rossmann-like Domain"/>
    <property type="match status" value="1"/>
</dbReference>
<dbReference type="AlphaFoldDB" id="A0A543ITR2"/>
<sequence length="261" mass="27874">MDLKIDNKVFVVTGASAGIGEATTRFLAEEGARVVGVARNPKSIDGVHENITAVAEDLRDPDAPQRVVEVALERYRRLDGLVNNVGALQSRTGFLDATDADWKATFDLNLHSLVRMTRAVLPVLLERGSGSLVHIASEAARFPDPALVDYAASKAALLSMSKSLAAEFGPRGIRSNVVSPGPTRTALFDAPGGFAEQLAERYGTTPDEAVDHFIREVRRLPSGRIGHPDDVARVIAYLLSPLAGQVTGAEWAVDGGALRQL</sequence>
<keyword evidence="2" id="KW-0560">Oxidoreductase</keyword>
<dbReference type="InterPro" id="IPR002347">
    <property type="entry name" value="SDR_fam"/>
</dbReference>
<dbReference type="SUPFAM" id="SSF51735">
    <property type="entry name" value="NAD(P)-binding Rossmann-fold domains"/>
    <property type="match status" value="1"/>
</dbReference>
<dbReference type="PRINTS" id="PR00080">
    <property type="entry name" value="SDRFAMILY"/>
</dbReference>
<keyword evidence="4" id="KW-1185">Reference proteome</keyword>
<dbReference type="RefSeq" id="WP_142258182.1">
    <property type="nucleotide sequence ID" value="NZ_BMPV01000008.1"/>
</dbReference>
<comment type="caution">
    <text evidence="3">The sequence shown here is derived from an EMBL/GenBank/DDBJ whole genome shotgun (WGS) entry which is preliminary data.</text>
</comment>
<evidence type="ECO:0000256" key="2">
    <source>
        <dbReference type="ARBA" id="ARBA00023002"/>
    </source>
</evidence>
<evidence type="ECO:0000313" key="3">
    <source>
        <dbReference type="EMBL" id="TQM73942.1"/>
    </source>
</evidence>
<accession>A0A543ITR2</accession>
<dbReference type="OrthoDB" id="8959163at2"/>
<protein>
    <submittedName>
        <fullName evidence="3">NAD(P)-dependent dehydrogenase (Short-subunit alcohol dehydrogenase family)</fullName>
    </submittedName>
</protein>